<dbReference type="AlphaFoldDB" id="A0A7X9HSQ6"/>
<dbReference type="GO" id="GO:0008270">
    <property type="term" value="F:zinc ion binding"/>
    <property type="evidence" value="ECO:0007669"/>
    <property type="project" value="InterPro"/>
</dbReference>
<gene>
    <name evidence="1" type="ORF">GYA37_02530</name>
</gene>
<name>A0A7X9HSQ6_UNCKA</name>
<dbReference type="CDD" id="cd01283">
    <property type="entry name" value="cytidine_deaminase"/>
    <property type="match status" value="1"/>
</dbReference>
<comment type="caution">
    <text evidence="1">The sequence shown here is derived from an EMBL/GenBank/DDBJ whole genome shotgun (WGS) entry which is preliminary data.</text>
</comment>
<dbReference type="PROSITE" id="PS00903">
    <property type="entry name" value="CYT_DCMP_DEAMINASES_1"/>
    <property type="match status" value="1"/>
</dbReference>
<dbReference type="Proteomes" id="UP000590542">
    <property type="component" value="Unassembled WGS sequence"/>
</dbReference>
<protein>
    <submittedName>
        <fullName evidence="1">Cytidine deaminase</fullName>
    </submittedName>
</protein>
<dbReference type="InterPro" id="IPR016193">
    <property type="entry name" value="Cytidine_deaminase-like"/>
</dbReference>
<evidence type="ECO:0000313" key="1">
    <source>
        <dbReference type="EMBL" id="NMB91701.1"/>
    </source>
</evidence>
<proteinExistence type="predicted"/>
<dbReference type="SUPFAM" id="SSF53927">
    <property type="entry name" value="Cytidine deaminase-like"/>
    <property type="match status" value="1"/>
</dbReference>
<dbReference type="EMBL" id="JAAZNV010000007">
    <property type="protein sequence ID" value="NMB91701.1"/>
    <property type="molecule type" value="Genomic_DNA"/>
</dbReference>
<dbReference type="GO" id="GO:0016787">
    <property type="term" value="F:hydrolase activity"/>
    <property type="evidence" value="ECO:0007669"/>
    <property type="project" value="InterPro"/>
</dbReference>
<dbReference type="InterPro" id="IPR016192">
    <property type="entry name" value="APOBEC/CMP_deaminase_Zn-bd"/>
</dbReference>
<reference evidence="1 2" key="1">
    <citation type="journal article" date="2020" name="Biotechnol. Biofuels">
        <title>New insights from the biogas microbiome by comprehensive genome-resolved metagenomics of nearly 1600 species originating from multiple anaerobic digesters.</title>
        <authorList>
            <person name="Campanaro S."/>
            <person name="Treu L."/>
            <person name="Rodriguez-R L.M."/>
            <person name="Kovalovszki A."/>
            <person name="Ziels R.M."/>
            <person name="Maus I."/>
            <person name="Zhu X."/>
            <person name="Kougias P.G."/>
            <person name="Basile A."/>
            <person name="Luo G."/>
            <person name="Schluter A."/>
            <person name="Konstantinidis K.T."/>
            <person name="Angelidaki I."/>
        </authorList>
    </citation>
    <scope>NUCLEOTIDE SEQUENCE [LARGE SCALE GENOMIC DNA]</scope>
    <source>
        <strain evidence="1">AS27yjCOA_202</strain>
    </source>
</reference>
<sequence length="127" mass="14035">MLSESDKNLVEEAKKFFGKREVKGGTIGHAGCALISESDQIFTGSSLHLYCGIGFCGEHTAISQMLSQTKDTFVKTIVSWGKDGILPPCGRCRELLNLIDERNLNTEVIISNDKKVKLSDLLPYAWK</sequence>
<organism evidence="1 2">
    <name type="scientific">candidate division WWE3 bacterium</name>
    <dbReference type="NCBI Taxonomy" id="2053526"/>
    <lineage>
        <taxon>Bacteria</taxon>
        <taxon>Katanobacteria</taxon>
    </lineage>
</organism>
<dbReference type="Gene3D" id="3.40.140.10">
    <property type="entry name" value="Cytidine Deaminase, domain 2"/>
    <property type="match status" value="1"/>
</dbReference>
<accession>A0A7X9HSQ6</accession>
<evidence type="ECO:0000313" key="2">
    <source>
        <dbReference type="Proteomes" id="UP000590542"/>
    </source>
</evidence>